<dbReference type="InterPro" id="IPR004323">
    <property type="entry name" value="Ion_tolerance_CutA"/>
</dbReference>
<dbReference type="Proteomes" id="UP000249046">
    <property type="component" value="Unassembled WGS sequence"/>
</dbReference>
<organism evidence="2 3">
    <name type="scientific">Rhodanobacter denitrificans</name>
    <dbReference type="NCBI Taxonomy" id="666685"/>
    <lineage>
        <taxon>Bacteria</taxon>
        <taxon>Pseudomonadati</taxon>
        <taxon>Pseudomonadota</taxon>
        <taxon>Gammaproteobacteria</taxon>
        <taxon>Lysobacterales</taxon>
        <taxon>Rhodanobacteraceae</taxon>
        <taxon>Rhodanobacter</taxon>
    </lineage>
</organism>
<gene>
    <name evidence="2" type="ORF">DI564_13475</name>
</gene>
<dbReference type="Gene3D" id="3.30.70.120">
    <property type="match status" value="1"/>
</dbReference>
<dbReference type="EMBL" id="QFPO01000013">
    <property type="protein sequence ID" value="PZQ12293.1"/>
    <property type="molecule type" value="Genomic_DNA"/>
</dbReference>
<dbReference type="GO" id="GO:0005507">
    <property type="term" value="F:copper ion binding"/>
    <property type="evidence" value="ECO:0007669"/>
    <property type="project" value="TreeGrafter"/>
</dbReference>
<dbReference type="PANTHER" id="PTHR23419:SF8">
    <property type="entry name" value="FI09726P"/>
    <property type="match status" value="1"/>
</dbReference>
<comment type="similarity">
    <text evidence="1">Belongs to the CutA family.</text>
</comment>
<dbReference type="InterPro" id="IPR011322">
    <property type="entry name" value="N-reg_PII-like_a/b"/>
</dbReference>
<dbReference type="Pfam" id="PF03091">
    <property type="entry name" value="CutA1"/>
    <property type="match status" value="1"/>
</dbReference>
<evidence type="ECO:0000256" key="1">
    <source>
        <dbReference type="ARBA" id="ARBA00010169"/>
    </source>
</evidence>
<proteinExistence type="inferred from homology"/>
<dbReference type="PANTHER" id="PTHR23419">
    <property type="entry name" value="DIVALENT CATION TOLERANCE CUTA-RELATED"/>
    <property type="match status" value="1"/>
</dbReference>
<protein>
    <submittedName>
        <fullName evidence="2">Divalent-cation tolerance protein CutA</fullName>
    </submittedName>
</protein>
<evidence type="ECO:0000313" key="3">
    <source>
        <dbReference type="Proteomes" id="UP000249046"/>
    </source>
</evidence>
<reference evidence="2 3" key="1">
    <citation type="submission" date="2017-08" db="EMBL/GenBank/DDBJ databases">
        <title>Infants hospitalized years apart are colonized by the same room-sourced microbial strains.</title>
        <authorList>
            <person name="Brooks B."/>
            <person name="Olm M.R."/>
            <person name="Firek B.A."/>
            <person name="Baker R."/>
            <person name="Thomas B.C."/>
            <person name="Morowitz M.J."/>
            <person name="Banfield J.F."/>
        </authorList>
    </citation>
    <scope>NUCLEOTIDE SEQUENCE [LARGE SCALE GENOMIC DNA]</scope>
    <source>
        <strain evidence="2">S2_005_003_R2_42</strain>
    </source>
</reference>
<comment type="caution">
    <text evidence="2">The sequence shown here is derived from an EMBL/GenBank/DDBJ whole genome shotgun (WGS) entry which is preliminary data.</text>
</comment>
<dbReference type="SUPFAM" id="SSF54913">
    <property type="entry name" value="GlnB-like"/>
    <property type="match status" value="1"/>
</dbReference>
<dbReference type="InterPro" id="IPR015867">
    <property type="entry name" value="N-reg_PII/ATP_PRibTrfase_C"/>
</dbReference>
<evidence type="ECO:0000313" key="2">
    <source>
        <dbReference type="EMBL" id="PZQ12293.1"/>
    </source>
</evidence>
<sequence>MSASIVQCTCPDAESASRIARGLVEARLAACVQAIGGVCSTYRWDDAVTVSTEVLLLIKTRRERLDAVRDCVLALHPYELPEIVAVDIASGHPPYLDWIARETAAPA</sequence>
<accession>A0A2W5M4G4</accession>
<dbReference type="AlphaFoldDB" id="A0A2W5M4G4"/>
<name>A0A2W5M4G4_9GAMM</name>
<dbReference type="GO" id="GO:0010038">
    <property type="term" value="P:response to metal ion"/>
    <property type="evidence" value="ECO:0007669"/>
    <property type="project" value="InterPro"/>
</dbReference>